<dbReference type="Gramene" id="Jr01_06760_p1">
    <property type="protein sequence ID" value="cds.Jr01_06760_p1"/>
    <property type="gene ID" value="Jr01_06760"/>
</dbReference>
<dbReference type="AlphaFoldDB" id="A0A2I4HAE7"/>
<name>A0A2I4HAE7_JUGRE</name>
<evidence type="ECO:0000313" key="2">
    <source>
        <dbReference type="RefSeq" id="XP_018853121.1"/>
    </source>
</evidence>
<proteinExistence type="predicted"/>
<dbReference type="KEGG" id="jre:109015095"/>
<sequence length="127" mass="13939">MRDQDPESRVFYELCSMIIHLLTSPPLVLPLPTLRSGGQLEASSSRQAPTSSPAAFGSLFLGISVTLMLFGSVTFFIGFILMPLVFGLVFLFYFAGIVYNLSELGRSILCPAASDKNDYVPTWSYES</sequence>
<dbReference type="OrthoDB" id="1936751at2759"/>
<dbReference type="RefSeq" id="XP_018853121.1">
    <property type="nucleotide sequence ID" value="XM_018997576.2"/>
</dbReference>
<dbReference type="PANTHER" id="PTHR34781:SF2">
    <property type="entry name" value="TRANSMEMBRANE PROTEIN"/>
    <property type="match status" value="1"/>
</dbReference>
<dbReference type="Proteomes" id="UP000235220">
    <property type="component" value="Chromosome 1"/>
</dbReference>
<dbReference type="PANTHER" id="PTHR34781">
    <property type="entry name" value="TRANSMEMBRANE PROTEIN"/>
    <property type="match status" value="1"/>
</dbReference>
<dbReference type="GeneID" id="109015095"/>
<keyword evidence="1" id="KW-1185">Reference proteome</keyword>
<organism evidence="1 2">
    <name type="scientific">Juglans regia</name>
    <name type="common">English walnut</name>
    <dbReference type="NCBI Taxonomy" id="51240"/>
    <lineage>
        <taxon>Eukaryota</taxon>
        <taxon>Viridiplantae</taxon>
        <taxon>Streptophyta</taxon>
        <taxon>Embryophyta</taxon>
        <taxon>Tracheophyta</taxon>
        <taxon>Spermatophyta</taxon>
        <taxon>Magnoliopsida</taxon>
        <taxon>eudicotyledons</taxon>
        <taxon>Gunneridae</taxon>
        <taxon>Pentapetalae</taxon>
        <taxon>rosids</taxon>
        <taxon>fabids</taxon>
        <taxon>Fagales</taxon>
        <taxon>Juglandaceae</taxon>
        <taxon>Juglans</taxon>
    </lineage>
</organism>
<reference evidence="2" key="1">
    <citation type="submission" date="2025-08" db="UniProtKB">
        <authorList>
            <consortium name="RefSeq"/>
        </authorList>
    </citation>
    <scope>IDENTIFICATION</scope>
    <source>
        <tissue evidence="2">Leaves</tissue>
    </source>
</reference>
<accession>A0A2I4HAE7</accession>
<protein>
    <submittedName>
        <fullName evidence="2">Uncharacterized protein LOC109015095</fullName>
    </submittedName>
</protein>
<gene>
    <name evidence="2" type="primary">LOC109015095</name>
</gene>
<evidence type="ECO:0000313" key="1">
    <source>
        <dbReference type="Proteomes" id="UP000235220"/>
    </source>
</evidence>